<dbReference type="InterPro" id="IPR050155">
    <property type="entry name" value="HAD-like_hydrolase_sf"/>
</dbReference>
<gene>
    <name evidence="1" type="ORF">A2876_02220</name>
</gene>
<sequence>MAKSIDYVLFDWDGCLARTMHLLLRALKTELGKQDLRLTDKQVIRYMFGNWLGGLRYWGVADAEETVVKIKEEYDKKKGEVKLYAGVKETLRRLVKRGKRLGVIKLEGDGNEIRPLLGIESVQIFTGRDLAGEKPEAKVLERAVELLGGRKAETLWVGNSVNDLEMGRGAGVETVIFCPAENEKFGNSKILEAEGVRVIGEFRELLKIV</sequence>
<dbReference type="InterPro" id="IPR023198">
    <property type="entry name" value="PGP-like_dom2"/>
</dbReference>
<name>A0A1F4YEF8_9BACT</name>
<protein>
    <recommendedName>
        <fullName evidence="3">HAD family hydrolase</fullName>
    </recommendedName>
</protein>
<proteinExistence type="predicted"/>
<dbReference type="GO" id="GO:0008967">
    <property type="term" value="F:phosphoglycolate phosphatase activity"/>
    <property type="evidence" value="ECO:0007669"/>
    <property type="project" value="TreeGrafter"/>
</dbReference>
<comment type="caution">
    <text evidence="1">The sequence shown here is derived from an EMBL/GenBank/DDBJ whole genome shotgun (WGS) entry which is preliminary data.</text>
</comment>
<dbReference type="GO" id="GO:0006281">
    <property type="term" value="P:DNA repair"/>
    <property type="evidence" value="ECO:0007669"/>
    <property type="project" value="TreeGrafter"/>
</dbReference>
<dbReference type="GO" id="GO:0005829">
    <property type="term" value="C:cytosol"/>
    <property type="evidence" value="ECO:0007669"/>
    <property type="project" value="TreeGrafter"/>
</dbReference>
<dbReference type="InterPro" id="IPR023214">
    <property type="entry name" value="HAD_sf"/>
</dbReference>
<dbReference type="PANTHER" id="PTHR43434:SF1">
    <property type="entry name" value="PHOSPHOGLYCOLATE PHOSPHATASE"/>
    <property type="match status" value="1"/>
</dbReference>
<accession>A0A1F4YEF8</accession>
<dbReference type="SFLD" id="SFLDG01129">
    <property type="entry name" value="C1.5:_HAD__Beta-PGM__Phosphata"/>
    <property type="match status" value="1"/>
</dbReference>
<evidence type="ECO:0008006" key="3">
    <source>
        <dbReference type="Google" id="ProtNLM"/>
    </source>
</evidence>
<dbReference type="SUPFAM" id="SSF56784">
    <property type="entry name" value="HAD-like"/>
    <property type="match status" value="1"/>
</dbReference>
<dbReference type="InterPro" id="IPR041492">
    <property type="entry name" value="HAD_2"/>
</dbReference>
<dbReference type="PANTHER" id="PTHR43434">
    <property type="entry name" value="PHOSPHOGLYCOLATE PHOSPHATASE"/>
    <property type="match status" value="1"/>
</dbReference>
<dbReference type="SFLD" id="SFLDS00003">
    <property type="entry name" value="Haloacid_Dehalogenase"/>
    <property type="match status" value="1"/>
</dbReference>
<dbReference type="AlphaFoldDB" id="A0A1F4YEF8"/>
<dbReference type="Proteomes" id="UP000178176">
    <property type="component" value="Unassembled WGS sequence"/>
</dbReference>
<dbReference type="Gene3D" id="3.40.50.1000">
    <property type="entry name" value="HAD superfamily/HAD-like"/>
    <property type="match status" value="1"/>
</dbReference>
<dbReference type="InterPro" id="IPR036412">
    <property type="entry name" value="HAD-like_sf"/>
</dbReference>
<reference evidence="1 2" key="1">
    <citation type="journal article" date="2016" name="Nat. Commun.">
        <title>Thousands of microbial genomes shed light on interconnected biogeochemical processes in an aquifer system.</title>
        <authorList>
            <person name="Anantharaman K."/>
            <person name="Brown C.T."/>
            <person name="Hug L.A."/>
            <person name="Sharon I."/>
            <person name="Castelle C.J."/>
            <person name="Probst A.J."/>
            <person name="Thomas B.C."/>
            <person name="Singh A."/>
            <person name="Wilkins M.J."/>
            <person name="Karaoz U."/>
            <person name="Brodie E.L."/>
            <person name="Williams K.H."/>
            <person name="Hubbard S.S."/>
            <person name="Banfield J.F."/>
        </authorList>
    </citation>
    <scope>NUCLEOTIDE SEQUENCE [LARGE SCALE GENOMIC DNA]</scope>
</reference>
<evidence type="ECO:0000313" key="1">
    <source>
        <dbReference type="EMBL" id="OGC92370.1"/>
    </source>
</evidence>
<organism evidence="1 2">
    <name type="scientific">Candidatus Amesbacteria bacterium RIFCSPHIGHO2_01_FULL_48_32b</name>
    <dbReference type="NCBI Taxonomy" id="1797253"/>
    <lineage>
        <taxon>Bacteria</taxon>
        <taxon>Candidatus Amesiibacteriota</taxon>
    </lineage>
</organism>
<dbReference type="EMBL" id="MEXH01000016">
    <property type="protein sequence ID" value="OGC92370.1"/>
    <property type="molecule type" value="Genomic_DNA"/>
</dbReference>
<evidence type="ECO:0000313" key="2">
    <source>
        <dbReference type="Proteomes" id="UP000178176"/>
    </source>
</evidence>
<dbReference type="Pfam" id="PF13419">
    <property type="entry name" value="HAD_2"/>
    <property type="match status" value="1"/>
</dbReference>
<dbReference type="Gene3D" id="1.10.150.240">
    <property type="entry name" value="Putative phosphatase, domain 2"/>
    <property type="match status" value="1"/>
</dbReference>